<proteinExistence type="predicted"/>
<evidence type="ECO:0000313" key="3">
    <source>
        <dbReference type="Proteomes" id="UP000028990"/>
    </source>
</evidence>
<dbReference type="eggNOG" id="KOG0627">
    <property type="taxonomic scope" value="Eukaryota"/>
</dbReference>
<name>A0A091EN83_FUKDA</name>
<feature type="compositionally biased region" description="Acidic residues" evidence="1">
    <location>
        <begin position="185"/>
        <end position="195"/>
    </location>
</feature>
<dbReference type="AlphaFoldDB" id="A0A091EN83"/>
<protein>
    <submittedName>
        <fullName evidence="2">Uncharacterized protein</fullName>
    </submittedName>
</protein>
<feature type="compositionally biased region" description="Basic residues" evidence="1">
    <location>
        <begin position="61"/>
        <end position="73"/>
    </location>
</feature>
<sequence>MAKIPFWFQIYYNVNFQRDKPGLLEHIWRKGDLRNPAMRGTCTPILLRNPAWQGIDEPNPKKKKWVATRHSPRFPRADSRESQGEAPQDEGPRRPPPIVFSGIWALKSIAGNTLDNQVPQVPRGPSKEGATGNGTAVPSATATEQGACEEPSSSSAYRDHCALMSLYNACYSIVLSAQTAKSPDELPDEEEEEEDFKSVLCEHLTDNPQP</sequence>
<feature type="compositionally biased region" description="Polar residues" evidence="1">
    <location>
        <begin position="133"/>
        <end position="144"/>
    </location>
</feature>
<feature type="region of interest" description="Disordered" evidence="1">
    <location>
        <begin position="51"/>
        <end position="97"/>
    </location>
</feature>
<dbReference type="EMBL" id="KN121104">
    <property type="protein sequence ID" value="KFO37101.1"/>
    <property type="molecule type" value="Genomic_DNA"/>
</dbReference>
<accession>A0A091EN83</accession>
<reference evidence="2 3" key="1">
    <citation type="submission" date="2013-11" db="EMBL/GenBank/DDBJ databases">
        <title>The Damaraland mole rat (Fukomys damarensis) genome and evolution of African mole rats.</title>
        <authorList>
            <person name="Gladyshev V.N."/>
            <person name="Fang X."/>
        </authorList>
    </citation>
    <scope>NUCLEOTIDE SEQUENCE [LARGE SCALE GENOMIC DNA]</scope>
    <source>
        <tissue evidence="2">Liver</tissue>
    </source>
</reference>
<organism evidence="2 3">
    <name type="scientific">Fukomys damarensis</name>
    <name type="common">Damaraland mole rat</name>
    <name type="synonym">Cryptomys damarensis</name>
    <dbReference type="NCBI Taxonomy" id="885580"/>
    <lineage>
        <taxon>Eukaryota</taxon>
        <taxon>Metazoa</taxon>
        <taxon>Chordata</taxon>
        <taxon>Craniata</taxon>
        <taxon>Vertebrata</taxon>
        <taxon>Euteleostomi</taxon>
        <taxon>Mammalia</taxon>
        <taxon>Eutheria</taxon>
        <taxon>Euarchontoglires</taxon>
        <taxon>Glires</taxon>
        <taxon>Rodentia</taxon>
        <taxon>Hystricomorpha</taxon>
        <taxon>Bathyergidae</taxon>
        <taxon>Fukomys</taxon>
    </lineage>
</organism>
<feature type="region of interest" description="Disordered" evidence="1">
    <location>
        <begin position="115"/>
        <end position="153"/>
    </location>
</feature>
<evidence type="ECO:0000313" key="2">
    <source>
        <dbReference type="EMBL" id="KFO37101.1"/>
    </source>
</evidence>
<gene>
    <name evidence="2" type="ORF">H920_01508</name>
</gene>
<feature type="region of interest" description="Disordered" evidence="1">
    <location>
        <begin position="179"/>
        <end position="210"/>
    </location>
</feature>
<keyword evidence="3" id="KW-1185">Reference proteome</keyword>
<evidence type="ECO:0000256" key="1">
    <source>
        <dbReference type="SAM" id="MobiDB-lite"/>
    </source>
</evidence>
<dbReference type="Proteomes" id="UP000028990">
    <property type="component" value="Unassembled WGS sequence"/>
</dbReference>